<dbReference type="SUPFAM" id="SSF52058">
    <property type="entry name" value="L domain-like"/>
    <property type="match status" value="1"/>
</dbReference>
<dbReference type="AlphaFoldDB" id="A0AAP0QS27"/>
<dbReference type="InterPro" id="IPR019446">
    <property type="entry name" value="BMT5-like"/>
</dbReference>
<evidence type="ECO:0000313" key="10">
    <source>
        <dbReference type="Proteomes" id="UP001428341"/>
    </source>
</evidence>
<dbReference type="InterPro" id="IPR038005">
    <property type="entry name" value="RX-like_CC"/>
</dbReference>
<dbReference type="Gene3D" id="1.20.5.4130">
    <property type="match status" value="1"/>
</dbReference>
<feature type="domain" description="NB-ARC" evidence="4">
    <location>
        <begin position="178"/>
        <end position="360"/>
    </location>
</feature>
<accession>A0AAP0QS27</accession>
<evidence type="ECO:0000259" key="7">
    <source>
        <dbReference type="Pfam" id="PF23559"/>
    </source>
</evidence>
<dbReference type="InterPro" id="IPR036388">
    <property type="entry name" value="WH-like_DNA-bd_sf"/>
</dbReference>
<evidence type="ECO:0008006" key="11">
    <source>
        <dbReference type="Google" id="ProtNLM"/>
    </source>
</evidence>
<dbReference type="InterPro" id="IPR027417">
    <property type="entry name" value="P-loop_NTPase"/>
</dbReference>
<dbReference type="InterPro" id="IPR044974">
    <property type="entry name" value="Disease_R_plants"/>
</dbReference>
<dbReference type="GO" id="GO:0043531">
    <property type="term" value="F:ADP binding"/>
    <property type="evidence" value="ECO:0007669"/>
    <property type="project" value="InterPro"/>
</dbReference>
<evidence type="ECO:0000313" key="9">
    <source>
        <dbReference type="EMBL" id="KAK9209951.1"/>
    </source>
</evidence>
<reference evidence="9 10" key="1">
    <citation type="submission" date="2024-05" db="EMBL/GenBank/DDBJ databases">
        <title>Haplotype-resolved chromosome-level genome assembly of Huyou (Citrus changshanensis).</title>
        <authorList>
            <person name="Miao C."/>
            <person name="Chen W."/>
            <person name="Wu Y."/>
            <person name="Wang L."/>
            <person name="Zhao S."/>
            <person name="Grierson D."/>
            <person name="Xu C."/>
            <person name="Chen K."/>
        </authorList>
    </citation>
    <scope>NUCLEOTIDE SEQUENCE [LARGE SCALE GENOMIC DNA]</scope>
    <source>
        <strain evidence="9">01-14</strain>
        <tissue evidence="9">Leaf</tissue>
    </source>
</reference>
<keyword evidence="2" id="KW-0547">Nucleotide-binding</keyword>
<proteinExistence type="predicted"/>
<dbReference type="FunFam" id="3.40.50.150:FF:000440">
    <property type="entry name" value="Os09g0479300 protein"/>
    <property type="match status" value="1"/>
</dbReference>
<dbReference type="CDD" id="cd14798">
    <property type="entry name" value="RX-CC_like"/>
    <property type="match status" value="1"/>
</dbReference>
<keyword evidence="1" id="KW-0677">Repeat</keyword>
<sequence length="1157" mass="132264">MAEAAVNFALETLGPLLVEEIRLLGGVRKEVQSIKSELESLRSFLKDADARAAVEELEGGGEESVRTWVKQLRDEAYRIEDFIDEYALMVAKLPHESGLVGVLHRISRFIKKLRRRRGVATEIQGIESALADIKRRGESYRFRSIDEPSRSGTRNVIPHDSRVRSFFVEDDEVVGIESIKDKLIDLMVNGRSERSVVALVGEGGLGKTTLAGKLFNNEGLKTHFSCRAWVTVGKEYNKNDLLRTIIKEFHRLSKHERDGPDRHAEGPLLPTPVETHDMEEMELITTLRDHLKDKSYMVVLDDVWKIDFWRDVEHALLDNKKCSRIIVTTRHMNVAKFCRSSSSVRVHELETLPPDEAWKIKRLQQKSCKINRGRLIRLWIAEGFVQYSKRLTSEQVAAEYLDELIDRSLVQVSNREIPGRAIICQVHDLMHEIIIRKTEELGFGRLLNGEDSSHCSKTRRITIQRSIDDGALESIKDWKVRSVILFNVDKLPDFFMKSCIANFKLMKVLDLEDSPINYLPEGVGNLFNLHLLNARNTKLKIIPKSIGNLLSLEILDLAHTFVSELPEEIRNLKKLRSLIVFHYKYITGSIIPTEVAAKIHRGFGSLRGLLVLSTIEADSQVLKELMMLRQLRMLSIRPQNGNGRDLCALIANLENVETLGVLMKSKEEILDLQSLSSPPQHLQYLSLRGNMKKLPDWILKLKNLIGLRLILSGLTEDPISILQALPNLLELMLHGGYDYELFHFEAGEQKKEMSFTEKDEKEEEKWIMHYSSKHQILLVGEGDFSFSFALLQKFGSASNICASSLDSYETVVKKFKEARSNLDTLKKLGASIIHGVDATEMKEHSELSKRKFDRIIFNFPHAGFHGKEEDDEEVIRMHMSLVEGFFRNASGMLRPHGEVHVSHKTTAPFCKWHIEELARKHSLLRLDCVQFRKEDYPGYSNKKGAGSLCDDYFPLGKCSTFKFGLYRARKRSKVMSDGGFIVKRTKAVQEIPIQVQKRETDPFDWRCTNAKSATDMNEFRACVKFDGSGAGYPVREYPRFDSLVHPQTSFTRNAIDHPGYKRLALMGNARFHNGCFNSSHTTLGRAVDDVSYLVPESLIPYETYYAEVAGFQRENGRSYDKTVPRGRTLYPVDGRRYQETMKPAQPSWMRLGFSYQL</sequence>
<dbReference type="SUPFAM" id="SSF52540">
    <property type="entry name" value="P-loop containing nucleoside triphosphate hydrolases"/>
    <property type="match status" value="1"/>
</dbReference>
<evidence type="ECO:0000259" key="4">
    <source>
        <dbReference type="Pfam" id="PF00931"/>
    </source>
</evidence>
<dbReference type="InterPro" id="IPR055414">
    <property type="entry name" value="LRR_R13L4/SHOC2-like"/>
</dbReference>
<gene>
    <name evidence="9" type="ORF">WN944_002320</name>
</gene>
<feature type="domain" description="25S rRNA (uridine-N(3))-methyltransferase BMT5-like" evidence="5">
    <location>
        <begin position="777"/>
        <end position="943"/>
    </location>
</feature>
<keyword evidence="10" id="KW-1185">Reference proteome</keyword>
<dbReference type="Pfam" id="PF10354">
    <property type="entry name" value="BMT5-like"/>
    <property type="match status" value="1"/>
</dbReference>
<dbReference type="Pfam" id="PF23559">
    <property type="entry name" value="WHD_DRP"/>
    <property type="match status" value="1"/>
</dbReference>
<dbReference type="EMBL" id="JBCGBO010000004">
    <property type="protein sequence ID" value="KAK9209951.1"/>
    <property type="molecule type" value="Genomic_DNA"/>
</dbReference>
<dbReference type="GO" id="GO:0098542">
    <property type="term" value="P:defense response to other organism"/>
    <property type="evidence" value="ECO:0007669"/>
    <property type="project" value="TreeGrafter"/>
</dbReference>
<dbReference type="GO" id="GO:0070475">
    <property type="term" value="P:rRNA base methylation"/>
    <property type="evidence" value="ECO:0007669"/>
    <property type="project" value="InterPro"/>
</dbReference>
<dbReference type="InterPro" id="IPR058922">
    <property type="entry name" value="WHD_DRP"/>
</dbReference>
<dbReference type="Pfam" id="PF00931">
    <property type="entry name" value="NB-ARC"/>
    <property type="match status" value="1"/>
</dbReference>
<protein>
    <recommendedName>
        <fullName evidence="11">Disease resistance protein RPM1</fullName>
    </recommendedName>
</protein>
<dbReference type="InterPro" id="IPR002182">
    <property type="entry name" value="NB-ARC"/>
</dbReference>
<evidence type="ECO:0000256" key="1">
    <source>
        <dbReference type="ARBA" id="ARBA00022737"/>
    </source>
</evidence>
<dbReference type="PANTHER" id="PTHR23155">
    <property type="entry name" value="DISEASE RESISTANCE PROTEIN RP"/>
    <property type="match status" value="1"/>
</dbReference>
<feature type="domain" description="Disease resistance N-terminal" evidence="6">
    <location>
        <begin position="5"/>
        <end position="98"/>
    </location>
</feature>
<dbReference type="PANTHER" id="PTHR23155:SF1052">
    <property type="entry name" value="DISEASE RESISTANCE PROTEIN RPM1"/>
    <property type="match status" value="1"/>
</dbReference>
<dbReference type="SUPFAM" id="SSF53335">
    <property type="entry name" value="S-adenosyl-L-methionine-dependent methyltransferases"/>
    <property type="match status" value="1"/>
</dbReference>
<dbReference type="InterPro" id="IPR029063">
    <property type="entry name" value="SAM-dependent_MTases_sf"/>
</dbReference>
<dbReference type="FunFam" id="3.40.50.300:FF:001091">
    <property type="entry name" value="Probable disease resistance protein At1g61300"/>
    <property type="match status" value="1"/>
</dbReference>
<evidence type="ECO:0000256" key="2">
    <source>
        <dbReference type="ARBA" id="ARBA00022741"/>
    </source>
</evidence>
<comment type="caution">
    <text evidence="9">The sequence shown here is derived from an EMBL/GenBank/DDBJ whole genome shotgun (WGS) entry which is preliminary data.</text>
</comment>
<evidence type="ECO:0000259" key="6">
    <source>
        <dbReference type="Pfam" id="PF18052"/>
    </source>
</evidence>
<keyword evidence="3" id="KW-0611">Plant defense</keyword>
<name>A0AAP0QS27_9ROSI</name>
<dbReference type="Gene3D" id="1.10.10.10">
    <property type="entry name" value="Winged helix-like DNA-binding domain superfamily/Winged helix DNA-binding domain"/>
    <property type="match status" value="1"/>
</dbReference>
<evidence type="ECO:0000256" key="3">
    <source>
        <dbReference type="ARBA" id="ARBA00022821"/>
    </source>
</evidence>
<dbReference type="Proteomes" id="UP001428341">
    <property type="component" value="Unassembled WGS sequence"/>
</dbReference>
<dbReference type="Pfam" id="PF18052">
    <property type="entry name" value="Rx_N"/>
    <property type="match status" value="1"/>
</dbReference>
<dbReference type="InterPro" id="IPR041118">
    <property type="entry name" value="Rx_N"/>
</dbReference>
<dbReference type="GO" id="GO:0070042">
    <property type="term" value="F:rRNA (uridine-N3-)-methyltransferase activity"/>
    <property type="evidence" value="ECO:0007669"/>
    <property type="project" value="InterPro"/>
</dbReference>
<organism evidence="9 10">
    <name type="scientific">Citrus x changshan-huyou</name>
    <dbReference type="NCBI Taxonomy" id="2935761"/>
    <lineage>
        <taxon>Eukaryota</taxon>
        <taxon>Viridiplantae</taxon>
        <taxon>Streptophyta</taxon>
        <taxon>Embryophyta</taxon>
        <taxon>Tracheophyta</taxon>
        <taxon>Spermatophyta</taxon>
        <taxon>Magnoliopsida</taxon>
        <taxon>eudicotyledons</taxon>
        <taxon>Gunneridae</taxon>
        <taxon>Pentapetalae</taxon>
        <taxon>rosids</taxon>
        <taxon>malvids</taxon>
        <taxon>Sapindales</taxon>
        <taxon>Rutaceae</taxon>
        <taxon>Aurantioideae</taxon>
        <taxon>Citrus</taxon>
    </lineage>
</organism>
<evidence type="ECO:0000259" key="8">
    <source>
        <dbReference type="Pfam" id="PF23598"/>
    </source>
</evidence>
<dbReference type="Gene3D" id="3.80.10.10">
    <property type="entry name" value="Ribonuclease Inhibitor"/>
    <property type="match status" value="1"/>
</dbReference>
<dbReference type="InterPro" id="IPR032675">
    <property type="entry name" value="LRR_dom_sf"/>
</dbReference>
<evidence type="ECO:0000259" key="5">
    <source>
        <dbReference type="Pfam" id="PF10354"/>
    </source>
</evidence>
<dbReference type="Gene3D" id="3.40.50.300">
    <property type="entry name" value="P-loop containing nucleotide triphosphate hydrolases"/>
    <property type="match status" value="1"/>
</dbReference>
<dbReference type="Pfam" id="PF23598">
    <property type="entry name" value="LRR_14"/>
    <property type="match status" value="1"/>
</dbReference>
<feature type="domain" description="Disease resistance protein winged helix" evidence="7">
    <location>
        <begin position="366"/>
        <end position="434"/>
    </location>
</feature>
<feature type="domain" description="Disease resistance R13L4/SHOC-2-like LRR" evidence="8">
    <location>
        <begin position="479"/>
        <end position="734"/>
    </location>
</feature>